<dbReference type="NCBIfam" id="NF002794">
    <property type="entry name" value="PRK02925.1"/>
    <property type="match status" value="1"/>
</dbReference>
<keyword evidence="2" id="KW-1185">Reference proteome</keyword>
<dbReference type="PANTHER" id="PTHR30068:SF4">
    <property type="entry name" value="URONATE ISOMERASE"/>
    <property type="match status" value="1"/>
</dbReference>
<dbReference type="AlphaFoldDB" id="A0A9X1FRX6"/>
<accession>A0A9X1FRX6</accession>
<proteinExistence type="predicted"/>
<gene>
    <name evidence="1" type="primary">uxaC</name>
    <name evidence="1" type="ORF">KX928_01715</name>
</gene>
<dbReference type="PANTHER" id="PTHR30068">
    <property type="entry name" value="URONATE ISOMERASE"/>
    <property type="match status" value="1"/>
</dbReference>
<name>A0A9X1FRX6_9RHOB</name>
<dbReference type="GO" id="GO:0008880">
    <property type="term" value="F:glucuronate isomerase activity"/>
    <property type="evidence" value="ECO:0007669"/>
    <property type="project" value="UniProtKB-EC"/>
</dbReference>
<keyword evidence="1" id="KW-0413">Isomerase</keyword>
<dbReference type="Pfam" id="PF02614">
    <property type="entry name" value="UxaC"/>
    <property type="match status" value="1"/>
</dbReference>
<organism evidence="1 2">
    <name type="scientific">Roseobacter insulae</name>
    <dbReference type="NCBI Taxonomy" id="2859783"/>
    <lineage>
        <taxon>Bacteria</taxon>
        <taxon>Pseudomonadati</taxon>
        <taxon>Pseudomonadota</taxon>
        <taxon>Alphaproteobacteria</taxon>
        <taxon>Rhodobacterales</taxon>
        <taxon>Roseobacteraceae</taxon>
        <taxon>Roseobacter</taxon>
    </lineage>
</organism>
<dbReference type="Proteomes" id="UP001138661">
    <property type="component" value="Unassembled WGS sequence"/>
</dbReference>
<protein>
    <submittedName>
        <fullName evidence="1">Glucuronate isomerase</fullName>
        <ecNumber evidence="1">5.3.1.12</ecNumber>
    </submittedName>
</protein>
<sequence length="492" mass="53999">MSPPSCGEICRKPTKGQAKDALVKIRGIVSKNTGFLGAYVQILTGDAGLLYEEIRDAPIVSPHGHCDPAWFANDEAFANPAALLVVPDHYVFRMLFSQGADLADLGIGSAGGAANPRDVFRLFASNWHLFLGTPSRFWISYVLTETLGISTPLSAATSDQVYDQIAEKLAHPDFRPRALFDRFGIEVLATTDAALDDLAHHQAIRDSDWQGRVIPTFRPDSLLDPADPSFRTNLDQLAVLTGADTCTFDGYLTALRQRRAVFIAAGATATDHAIEAVYTEWLAEPETLFQRLRAGTGSAEDAQRFYGHMLIEMAQMSVEDGLVMQIHGGSRRNTNQAVMARFGRDKGADIPVATDWVRGLEPLLNRVGNAPEFTLILFTLDETTYARELAPMAGHWPCLRIGPPWWFHDSAAGIARYFDQVVETAGYYNLAGFNDDTRAFLSIPARHDLWRRGVALHLSEQVARSACGMTDARALATLLATDLARDAYRLSG</sequence>
<dbReference type="EC" id="5.3.1.12" evidence="1"/>
<reference evidence="1" key="1">
    <citation type="submission" date="2021-07" db="EMBL/GenBank/DDBJ databases">
        <title>Roseobacter insulae sp. nov., isolated from a tidal flat.</title>
        <authorList>
            <person name="Park S."/>
            <person name="Yoon J.-H."/>
        </authorList>
    </citation>
    <scope>NUCLEOTIDE SEQUENCE</scope>
    <source>
        <strain evidence="1">YSTF-M11</strain>
    </source>
</reference>
<dbReference type="GO" id="GO:0019698">
    <property type="term" value="P:D-galacturonate catabolic process"/>
    <property type="evidence" value="ECO:0007669"/>
    <property type="project" value="TreeGrafter"/>
</dbReference>
<evidence type="ECO:0000313" key="1">
    <source>
        <dbReference type="EMBL" id="MBW4706492.1"/>
    </source>
</evidence>
<dbReference type="GO" id="GO:0042840">
    <property type="term" value="P:D-glucuronate catabolic process"/>
    <property type="evidence" value="ECO:0007669"/>
    <property type="project" value="TreeGrafter"/>
</dbReference>
<comment type="caution">
    <text evidence="1">The sequence shown here is derived from an EMBL/GenBank/DDBJ whole genome shotgun (WGS) entry which is preliminary data.</text>
</comment>
<dbReference type="InterPro" id="IPR003766">
    <property type="entry name" value="Uronate_isomerase"/>
</dbReference>
<dbReference type="EMBL" id="JAHXDN010000001">
    <property type="protein sequence ID" value="MBW4706492.1"/>
    <property type="molecule type" value="Genomic_DNA"/>
</dbReference>
<evidence type="ECO:0000313" key="2">
    <source>
        <dbReference type="Proteomes" id="UP001138661"/>
    </source>
</evidence>